<dbReference type="InterPro" id="IPR017441">
    <property type="entry name" value="Protein_kinase_ATP_BS"/>
</dbReference>
<dbReference type="PROSITE" id="PS50835">
    <property type="entry name" value="IG_LIKE"/>
    <property type="match status" value="6"/>
</dbReference>
<dbReference type="FunFam" id="2.60.40.10:FF:000784">
    <property type="entry name" value="Striated muscle preferentially expressed protein kinase"/>
    <property type="match status" value="1"/>
</dbReference>
<evidence type="ECO:0000313" key="20">
    <source>
        <dbReference type="EMBL" id="OWK12762.1"/>
    </source>
</evidence>
<dbReference type="FunFam" id="2.60.40.10:FF:000541">
    <property type="entry name" value="striated muscle preferentially expressed protein kinase"/>
    <property type="match status" value="1"/>
</dbReference>
<keyword evidence="21" id="KW-1185">Reference proteome</keyword>
<dbReference type="InterPro" id="IPR011009">
    <property type="entry name" value="Kinase-like_dom_sf"/>
</dbReference>
<keyword evidence="9" id="KW-0393">Immunoglobulin domain</keyword>
<evidence type="ECO:0000256" key="7">
    <source>
        <dbReference type="ARBA" id="ARBA00022840"/>
    </source>
</evidence>
<feature type="compositionally biased region" description="Pro residues" evidence="16">
    <location>
        <begin position="1952"/>
        <end position="1966"/>
    </location>
</feature>
<evidence type="ECO:0000256" key="13">
    <source>
        <dbReference type="ARBA" id="ARBA00047112"/>
    </source>
</evidence>
<dbReference type="InterPro" id="IPR003961">
    <property type="entry name" value="FN3_dom"/>
</dbReference>
<feature type="region of interest" description="Disordered" evidence="16">
    <location>
        <begin position="1"/>
        <end position="21"/>
    </location>
</feature>
<feature type="domain" description="Ig-like" evidence="18">
    <location>
        <begin position="478"/>
        <end position="566"/>
    </location>
</feature>
<dbReference type="FunFam" id="2.60.40.10:FF:000428">
    <property type="entry name" value="striated muscle preferentially expressed protein kinase"/>
    <property type="match status" value="1"/>
</dbReference>
<evidence type="ECO:0000259" key="17">
    <source>
        <dbReference type="PROSITE" id="PS50011"/>
    </source>
</evidence>
<dbReference type="GO" id="GO:0004672">
    <property type="term" value="F:protein kinase activity"/>
    <property type="evidence" value="ECO:0007669"/>
    <property type="project" value="InterPro"/>
</dbReference>
<reference evidence="20 21" key="1">
    <citation type="journal article" date="2018" name="Mol. Genet. Genomics">
        <title>The red deer Cervus elaphus genome CerEla1.0: sequencing, annotating, genes, and chromosomes.</title>
        <authorList>
            <person name="Bana N.A."/>
            <person name="Nyiri A."/>
            <person name="Nagy J."/>
            <person name="Frank K."/>
            <person name="Nagy T."/>
            <person name="Steger V."/>
            <person name="Schiller M."/>
            <person name="Lakatos P."/>
            <person name="Sugar L."/>
            <person name="Horn P."/>
            <person name="Barta E."/>
            <person name="Orosz L."/>
        </authorList>
    </citation>
    <scope>NUCLEOTIDE SEQUENCE [LARGE SCALE GENOMIC DNA]</scope>
    <source>
        <strain evidence="20">Hungarian</strain>
    </source>
</reference>
<dbReference type="PROSITE" id="PS50011">
    <property type="entry name" value="PROTEIN_KINASE_DOM"/>
    <property type="match status" value="2"/>
</dbReference>
<evidence type="ECO:0000256" key="8">
    <source>
        <dbReference type="ARBA" id="ARBA00023157"/>
    </source>
</evidence>
<comment type="function">
    <text evidence="12">Regulatory subunit of the GMPPA-GMPPB mannose-1-phosphate guanylyltransferase complex; reduces the catalytic activity of GMPPB when part of the complex. Mediates allosteric feedback inhibition of GMPPB catalytic activity upon binding GDP-alpha-D-mannose. Together with GMPPB regulates GDP-alpha-D-mannose levels.</text>
</comment>
<evidence type="ECO:0000256" key="12">
    <source>
        <dbReference type="ARBA" id="ARBA00045883"/>
    </source>
</evidence>
<accession>A0A212D3F9</accession>
<feature type="domain" description="Fibronectin type-III" evidence="19">
    <location>
        <begin position="1718"/>
        <end position="1812"/>
    </location>
</feature>
<dbReference type="SMART" id="SM00060">
    <property type="entry name" value="FN3"/>
    <property type="match status" value="2"/>
</dbReference>
<dbReference type="Pfam" id="PF00069">
    <property type="entry name" value="Pkinase"/>
    <property type="match status" value="2"/>
</dbReference>
<organism evidence="20 21">
    <name type="scientific">Cervus elaphus hippelaphus</name>
    <name type="common">European red deer</name>
    <dbReference type="NCBI Taxonomy" id="46360"/>
    <lineage>
        <taxon>Eukaryota</taxon>
        <taxon>Metazoa</taxon>
        <taxon>Chordata</taxon>
        <taxon>Craniata</taxon>
        <taxon>Vertebrata</taxon>
        <taxon>Euteleostomi</taxon>
        <taxon>Mammalia</taxon>
        <taxon>Eutheria</taxon>
        <taxon>Laurasiatheria</taxon>
        <taxon>Artiodactyla</taxon>
        <taxon>Ruminantia</taxon>
        <taxon>Pecora</taxon>
        <taxon>Cervidae</taxon>
        <taxon>Cervinae</taxon>
        <taxon>Cervus</taxon>
    </lineage>
</organism>
<dbReference type="SMART" id="SM00408">
    <property type="entry name" value="IGc2"/>
    <property type="match status" value="7"/>
</dbReference>
<dbReference type="FunFam" id="2.160.10.10:FF:000023">
    <property type="entry name" value="Mannose-1-phosphate guanyltransferase alpha (Predicted)"/>
    <property type="match status" value="1"/>
</dbReference>
<dbReference type="PANTHER" id="PTHR47633:SF3">
    <property type="entry name" value="STRIATED MUSCLE PREFERENTIALLY EXPRESSED PROTEIN KINASE"/>
    <property type="match status" value="1"/>
</dbReference>
<evidence type="ECO:0000256" key="10">
    <source>
        <dbReference type="ARBA" id="ARBA00041992"/>
    </source>
</evidence>
<feature type="compositionally biased region" description="Low complexity" evidence="16">
    <location>
        <begin position="1088"/>
        <end position="1100"/>
    </location>
</feature>
<feature type="domain" description="Protein kinase" evidence="17">
    <location>
        <begin position="594"/>
        <end position="869"/>
    </location>
</feature>
<comment type="caution">
    <text evidence="20">The sequence shown here is derived from an EMBL/GenBank/DDBJ whole genome shotgun (WGS) entry which is preliminary data.</text>
</comment>
<feature type="domain" description="Ig-like" evidence="18">
    <location>
        <begin position="1621"/>
        <end position="1711"/>
    </location>
</feature>
<dbReference type="Pfam" id="PF25087">
    <property type="entry name" value="GMPPB_C"/>
    <property type="match status" value="1"/>
</dbReference>
<feature type="compositionally biased region" description="Polar residues" evidence="16">
    <location>
        <begin position="1272"/>
        <end position="1284"/>
    </location>
</feature>
<evidence type="ECO:0000256" key="9">
    <source>
        <dbReference type="ARBA" id="ARBA00023319"/>
    </source>
</evidence>
<dbReference type="SUPFAM" id="SSF48726">
    <property type="entry name" value="Immunoglobulin"/>
    <property type="match status" value="7"/>
</dbReference>
<dbReference type="FunFam" id="2.60.40.10:FF:000080">
    <property type="entry name" value="Myosin light chain kinase, smooth muscle"/>
    <property type="match status" value="1"/>
</dbReference>
<dbReference type="FunFam" id="3.30.200.20:FF:000302">
    <property type="entry name" value="striated muscle preferentially expressed protein kinase"/>
    <property type="match status" value="1"/>
</dbReference>
<feature type="region of interest" description="Disordered" evidence="16">
    <location>
        <begin position="932"/>
        <end position="971"/>
    </location>
</feature>
<dbReference type="PROSITE" id="PS00108">
    <property type="entry name" value="PROTEIN_KINASE_ST"/>
    <property type="match status" value="2"/>
</dbReference>
<dbReference type="Gene3D" id="3.30.200.20">
    <property type="entry name" value="Phosphorylase Kinase, domain 1"/>
    <property type="match status" value="2"/>
</dbReference>
<evidence type="ECO:0000313" key="21">
    <source>
        <dbReference type="Proteomes" id="UP000242450"/>
    </source>
</evidence>
<evidence type="ECO:0000256" key="3">
    <source>
        <dbReference type="ARBA" id="ARBA00007274"/>
    </source>
</evidence>
<feature type="compositionally biased region" description="Low complexity" evidence="16">
    <location>
        <begin position="1496"/>
        <end position="1522"/>
    </location>
</feature>
<feature type="binding site" evidence="15">
    <location>
        <position position="623"/>
    </location>
    <ligand>
        <name>ATP</name>
        <dbReference type="ChEBI" id="CHEBI:30616"/>
    </ligand>
</feature>
<dbReference type="CDD" id="cd20975">
    <property type="entry name" value="IgI_APEG-1_like"/>
    <property type="match status" value="1"/>
</dbReference>
<keyword evidence="6 15" id="KW-0547">Nucleotide-binding</keyword>
<dbReference type="Pfam" id="PF00483">
    <property type="entry name" value="NTP_transferase"/>
    <property type="match status" value="1"/>
</dbReference>
<dbReference type="EMBL" id="MKHE01000008">
    <property type="protein sequence ID" value="OWK12762.1"/>
    <property type="molecule type" value="Genomic_DNA"/>
</dbReference>
<dbReference type="GO" id="GO:0005737">
    <property type="term" value="C:cytoplasm"/>
    <property type="evidence" value="ECO:0007669"/>
    <property type="project" value="UniProtKB-SubCell"/>
</dbReference>
<feature type="compositionally biased region" description="Polar residues" evidence="16">
    <location>
        <begin position="1"/>
        <end position="15"/>
    </location>
</feature>
<keyword evidence="5" id="KW-0677">Repeat</keyword>
<dbReference type="InterPro" id="IPR007110">
    <property type="entry name" value="Ig-like_dom"/>
</dbReference>
<feature type="compositionally biased region" description="Pro residues" evidence="16">
    <location>
        <begin position="1844"/>
        <end position="1857"/>
    </location>
</feature>
<dbReference type="Pfam" id="PF07679">
    <property type="entry name" value="I-set"/>
    <property type="match status" value="7"/>
</dbReference>
<dbReference type="InterPro" id="IPR013098">
    <property type="entry name" value="Ig_I-set"/>
</dbReference>
<dbReference type="InterPro" id="IPR000719">
    <property type="entry name" value="Prot_kinase_dom"/>
</dbReference>
<feature type="domain" description="Protein kinase" evidence="17">
    <location>
        <begin position="2030"/>
        <end position="2287"/>
    </location>
</feature>
<dbReference type="InterPro" id="IPR003599">
    <property type="entry name" value="Ig_sub"/>
</dbReference>
<keyword evidence="4" id="KW-0963">Cytoplasm</keyword>
<dbReference type="FunFam" id="3.30.200.20:FF:000312">
    <property type="entry name" value="striated muscle preferentially expressed protein kinase"/>
    <property type="match status" value="1"/>
</dbReference>
<dbReference type="Gene3D" id="1.10.510.10">
    <property type="entry name" value="Transferase(Phosphotransferase) domain 1"/>
    <property type="match status" value="2"/>
</dbReference>
<dbReference type="SUPFAM" id="SSF56112">
    <property type="entry name" value="Protein kinase-like (PK-like)"/>
    <property type="match status" value="2"/>
</dbReference>
<protein>
    <recommendedName>
        <fullName evidence="14">Mannose-1-phosphate guanylyltransferase regulatory subunit alpha</fullName>
    </recommendedName>
    <alternativeName>
        <fullName evidence="11">GDP-mannose pyrophosphorylase A</fullName>
    </alternativeName>
    <alternativeName>
        <fullName evidence="10">GTP-mannose-1-phosphate guanylyltransferase alpha</fullName>
    </alternativeName>
</protein>
<feature type="compositionally biased region" description="Basic and acidic residues" evidence="16">
    <location>
        <begin position="1422"/>
        <end position="1433"/>
    </location>
</feature>
<feature type="compositionally biased region" description="Basic and acidic residues" evidence="16">
    <location>
        <begin position="1371"/>
        <end position="1382"/>
    </location>
</feature>
<dbReference type="InterPro" id="IPR003598">
    <property type="entry name" value="Ig_sub2"/>
</dbReference>
<dbReference type="PANTHER" id="PTHR47633">
    <property type="entry name" value="IMMUNOGLOBULIN"/>
    <property type="match status" value="1"/>
</dbReference>
<evidence type="ECO:0000256" key="4">
    <source>
        <dbReference type="ARBA" id="ARBA00022490"/>
    </source>
</evidence>
<dbReference type="OrthoDB" id="2570713at2759"/>
<feature type="region of interest" description="Disordered" evidence="16">
    <location>
        <begin position="1810"/>
        <end position="1936"/>
    </location>
</feature>
<dbReference type="Gene3D" id="3.90.550.10">
    <property type="entry name" value="Spore Coat Polysaccharide Biosynthesis Protein SpsA, Chain A"/>
    <property type="match status" value="1"/>
</dbReference>
<dbReference type="SMART" id="SM00409">
    <property type="entry name" value="IG"/>
    <property type="match status" value="7"/>
</dbReference>
<dbReference type="FunFam" id="2.60.40.10:FF:000513">
    <property type="entry name" value="striated muscle preferentially expressed protein kinase"/>
    <property type="match status" value="1"/>
</dbReference>
<dbReference type="InterPro" id="IPR005835">
    <property type="entry name" value="NTP_transferase_dom"/>
</dbReference>
<feature type="compositionally biased region" description="Low complexity" evidence="16">
    <location>
        <begin position="1858"/>
        <end position="1877"/>
    </location>
</feature>
<feature type="compositionally biased region" description="Low complexity" evidence="16">
    <location>
        <begin position="1356"/>
        <end position="1368"/>
    </location>
</feature>
<evidence type="ECO:0000259" key="19">
    <source>
        <dbReference type="PROSITE" id="PS50853"/>
    </source>
</evidence>
<feature type="domain" description="Ig-like" evidence="18">
    <location>
        <begin position="215"/>
        <end position="303"/>
    </location>
</feature>
<gene>
    <name evidence="20" type="ORF">Celaphus_00015010</name>
</gene>
<feature type="region of interest" description="Disordered" evidence="16">
    <location>
        <begin position="998"/>
        <end position="1533"/>
    </location>
</feature>
<dbReference type="InterPro" id="IPR036116">
    <property type="entry name" value="FN3_sf"/>
</dbReference>
<feature type="compositionally biased region" description="Polar residues" evidence="16">
    <location>
        <begin position="1918"/>
        <end position="1936"/>
    </location>
</feature>
<comment type="subunit">
    <text evidence="13">Component of the GMPPA-GMPPB mannose-1-phosphate guanylyltransferase complex composed of 4 GMPPA subunits and 8 GMPPB subunits; the complex is organized into three layers, a central layer made up of 2 GMPPA dimers sandwiched between two layers each made up of 2 GMPPB dimers.</text>
</comment>
<dbReference type="FunFam" id="2.60.40.10:FF:000539">
    <property type="entry name" value="striated muscle preferentially expressed protein kinase"/>
    <property type="match status" value="1"/>
</dbReference>
<feature type="domain" description="Ig-like" evidence="18">
    <location>
        <begin position="339"/>
        <end position="429"/>
    </location>
</feature>
<comment type="subcellular location">
    <subcellularLocation>
        <location evidence="1">Cytoplasm</location>
    </subcellularLocation>
</comment>
<feature type="compositionally biased region" description="Low complexity" evidence="16">
    <location>
        <begin position="1383"/>
        <end position="1392"/>
    </location>
</feature>
<feature type="compositionally biased region" description="Low complexity" evidence="16">
    <location>
        <begin position="1444"/>
        <end position="1453"/>
    </location>
</feature>
<dbReference type="FunFam" id="2.60.40.10:FF:000145">
    <property type="entry name" value="Myosin light chain kinase, smooth muscle"/>
    <property type="match status" value="1"/>
</dbReference>
<feature type="compositionally biased region" description="Basic and acidic residues" evidence="16">
    <location>
        <begin position="1393"/>
        <end position="1404"/>
    </location>
</feature>
<dbReference type="PROSITE" id="PS50853">
    <property type="entry name" value="FN3"/>
    <property type="match status" value="1"/>
</dbReference>
<dbReference type="Gene3D" id="2.160.10.10">
    <property type="entry name" value="Hexapeptide repeat proteins"/>
    <property type="match status" value="1"/>
</dbReference>
<sequence>MKLSPGQNRRSSDTGSRAPPTFKVSLMDQSVREGQDVTMSIRVLGEPKPVVSWLRNRQPVRPDQRRFAEEAEDGLCRLRILAAERGDAGFYTCKAVNEYGARQCEARLEVRAHPESRSLAVLAPLQDVDVGAGEMALFECLVAGPTDVEVDWLCRGRLLQPALLKCKMHFDGRKCKLLLTSVHEDDSGVYTCKLSTAKDELTCSARLTVRPSLAPLFTRLLEDVEVLEGRAARFDCKISGSPPPSVTWTHFGRPVEESENVRLRQDGGLHSLHIAHVGSEDEGLYAVSAANTHGQAHCSAQLYVEEPRTAATGPSSKLEKMPSIPEEPEQGELERLSMPDFLRPLQDLDVGLAKEAMLECQVTGLPYPTISWFHNGHRIQSSDDRRMTQYRDVHRLVFPAVGPQHAGVYKSVIANKLGKAACYAHLYVTGPPRTPDLWLSDVVPGPPDGAPQVVAVTGRMITLAWNPPRSLDMAIEAPRFESIMEDVEVGAGETARFAVVVDGKPLPDIMWYKDEALLTESNHVSFVYEENECSLVVLSAGAQDGGVYTCTARNLAGEVSCKAELAVQSAQTAMEVEGIGEDEEQRGRRLSDFYDIHQEIGRGAFSYLRRVVERSSGLEFAAKFIPSQAKPKASAWREARLLARLQHDCVLYFHEAFERRRGLVIVTELYPGTVWAGHSCTEELLERMARKPTVCESEIRAYMRQVLEGIGYLHENHVLHLDVKPENLLVWDGVEGEEQVRICDFGNAQELTPGEPQYCQYGTPEFVAPEIVNQTPVSGVTDIWPVGVVAFLCLTGISPFVGENDRTTLMNIRNYNVAFEETTFLSLSREARGFLIKVLVRDRLHYLCTAKAEGLGLTEDFPSGPLAWFTGTGKGCRGEHGSPKVIPLPAEVAGLTMAPCLQRSQISYKCHLVLRPIPELLRAPPERVWVAVPRRPPPSGGLSSSSDSEEEELEELPSVPRPLQPEFSGSRVSLTDIPTEDEALGAPEAGVATPMDWQEQGKAPSQDQEAPSPQALPSPGQESPSGLSPRRGELRRGSSAESALPRAGPREPGRGLHKAASVELPQRRSPSPGATRLTRGGLGEGEYAQRLQALRQRLLRGGPDDGKVSGLRGPLLESLGGRARDPRLARAASSEAAPHHQHPPEARGLQKSSSFSQGEAEPRGRHRRAGAPLEIPVARLGARKLQESPSLSALSEAQPPSPVRPSVAKPSTPKASEPPVGTRSEAAQPPAPQPAREKAPESTPEPARAPKPAQPPTALQTLAPPLTPYAQIMQSLQLSGQAQGPPQGAVVSPASRSPASRSPASRLEPKPHPAVFSRVASPPPGASEKRLLRGAGATPGPAEKARVPAVPRRPGSSLSSSIENLESEAVFEAKFKRSRESPLSRGLRLLSRSRSEERGPFRGAEEEDGIYRPSPAGTPLELVRRPERSRSVQDLRAVGEPGLVRRLSLSLSQRLRRTPPAQRHPAWEPRGADGESSEGGSSARGSPVLTVRRRLSSTLERLSSRLQRSGSSEDSGGASGRSTPLFGRLRRATSEGESLRRLGLAHNQLAAQAGAATPSAESLGSEASATSGSSAPAESRSRLRWGLSRLRKDKGLSQPNLSGSVQEDLGHQYVRSESDFPPVFHIKLKDQVLLEGEAATLLCLPAACPAPHISWMKDKQSLRSEPSVIIVSCKDGRQLLSIPRAGKRHGGLYECSATNVLGSITSSCTVAVARTPGKLAPPEVPQTYQDTALVLWKPGDSKAPCTYTLERRVDGESSWHPVSSGIPDCYYNVTHLPVGVTVRFRVACANRAGQGPFSNPSEKVLVRGVQDSSALPSAVHRDAPVTSGPARAPPPDAPTSLAPPLSPSPAPAPPGPQAAPLSSSSSPAPPSQALSSLKAVGPPPQTPPRKHRGLQAAQRVEPTPPSAQDSPGEPKSSVPDTGTPTPASTPQAVKTASSSMPLYMVTSFVSAPPAPEPPAPEPPPEPTKVTVRSLSPAKEVVGTPGGGPPRAPGPEGTTLRQGPPQKPYTFLEEKARQAGAGLGEGRRTEPMICPLMHRGRFGVVRACRENATGRTFVAKIVPYAAEGKRRVLQEYEVLRTLHHERLMALHEAYITPRYLVLIAESCGNRELLCGLSDRFRYSEDDVATYVVQLLQGLDYLHGRHVLHLDIKPDNLLLAPDNALKIVDFGSAQPYNPQALRPLGHRTGTLEFMAPRGILCLSLLPCYPETGSPWSLISCQLLKWLSGRSPFYEPDPQETEARIVGGRFDAFQLYPNTSQSATLFLRKVLSVHPWSRPSVQDCLAHPWLQDAYLMKLRRQTLTFTTNRLKEFLSEQRRRRAEAATRHKDPDVVALVVRDRELADLSQYSINVSNPFGQCSDSARILGEVPAKIQKGQDNTKARKGATVTLIAEILGEPAPDVAGPRTGKTPKKTTGPALPFFPPRLFFEIDSTSTTLTIRQATPEDSGKYEVYVENSLGMDHPSLAWMWPERDPQTCRPGRSPGRVAIAIMLKAVILIGGPQKGTRFRPLSFEVPKPLFPVAGVPMIQHHIEACAQVPGMQEILLIGFYQPDEPLTRFLEAAQQEFNLPIRYLQEFAPLGTGGGLYHFRDQILAGSPEAFFVLNADVCSDFPLSAMLDVHRHQPHPFLLLGTTANRTQSLNYGCIVENPQTHEVLHYVEKPSTFVSDIINCGIYLFSPEALKPLRDVFQRNQQDRQLEDSSGLWPGAGTIRLEQDVFSALAGQGQIYVHLTDGIWSQIKSAGSALYASRLYLSQYQLTHPERLAKHTPGGPRIRGNVYIHPTAKVAPSAVLGPNVSIGEGVTIGEGLRLRESIVLHGATLQEHTCVLHSIVGWGSTVGRWARVEGTPNDPNPNDPRAHMDSESLFKDGKLLPAITILGCRVRIPAEVLILNSIVLPHKELSRSFTNQIIL</sequence>
<dbReference type="InterPro" id="IPR036179">
    <property type="entry name" value="Ig-like_dom_sf"/>
</dbReference>
<dbReference type="FunFam" id="1.10.510.10:FF:000363">
    <property type="entry name" value="Striated muscle preferentially expressed protein kinase"/>
    <property type="match status" value="1"/>
</dbReference>
<comment type="similarity">
    <text evidence="2">Belongs to the protein kinase superfamily. CAMK Ser/Thr protein kinase family.</text>
</comment>
<dbReference type="FunFam" id="3.90.550.10:FF:000071">
    <property type="entry name" value="Mannose-1-phosphate guanyltransferase alpha"/>
    <property type="match status" value="1"/>
</dbReference>
<keyword evidence="8" id="KW-1015">Disulfide bond</keyword>
<feature type="region of interest" description="Disordered" evidence="16">
    <location>
        <begin position="309"/>
        <end position="330"/>
    </location>
</feature>
<evidence type="ECO:0000256" key="15">
    <source>
        <dbReference type="PROSITE-ProRule" id="PRU10141"/>
    </source>
</evidence>
<dbReference type="Gene3D" id="2.60.40.10">
    <property type="entry name" value="Immunoglobulins"/>
    <property type="match status" value="8"/>
</dbReference>
<dbReference type="CDD" id="cd00063">
    <property type="entry name" value="FN3"/>
    <property type="match status" value="1"/>
</dbReference>
<dbReference type="InterPro" id="IPR013783">
    <property type="entry name" value="Ig-like_fold"/>
</dbReference>
<evidence type="ECO:0000256" key="14">
    <source>
        <dbReference type="ARBA" id="ARBA00047189"/>
    </source>
</evidence>
<dbReference type="InterPro" id="IPR029044">
    <property type="entry name" value="Nucleotide-diphossugar_trans"/>
</dbReference>
<feature type="compositionally biased region" description="Low complexity" evidence="16">
    <location>
        <begin position="1292"/>
        <end position="1306"/>
    </location>
</feature>
<name>A0A212D3F9_CEREH</name>
<feature type="region of interest" description="Disordered" evidence="16">
    <location>
        <begin position="1553"/>
        <end position="1580"/>
    </location>
</feature>
<feature type="domain" description="Ig-like" evidence="18">
    <location>
        <begin position="20"/>
        <end position="109"/>
    </location>
</feature>
<feature type="domain" description="Ig-like" evidence="18">
    <location>
        <begin position="114"/>
        <end position="208"/>
    </location>
</feature>
<evidence type="ECO:0000259" key="18">
    <source>
        <dbReference type="PROSITE" id="PS50835"/>
    </source>
</evidence>
<keyword evidence="7 15" id="KW-0067">ATP-binding</keyword>
<dbReference type="SUPFAM" id="SSF53448">
    <property type="entry name" value="Nucleotide-diphospho-sugar transferases"/>
    <property type="match status" value="1"/>
</dbReference>
<evidence type="ECO:0000256" key="11">
    <source>
        <dbReference type="ARBA" id="ARBA00042915"/>
    </source>
</evidence>
<dbReference type="PROSITE" id="PS00107">
    <property type="entry name" value="PROTEIN_KINASE_ATP"/>
    <property type="match status" value="1"/>
</dbReference>
<evidence type="ECO:0000256" key="6">
    <source>
        <dbReference type="ARBA" id="ARBA00022741"/>
    </source>
</evidence>
<dbReference type="InterPro" id="IPR008271">
    <property type="entry name" value="Ser/Thr_kinase_AS"/>
</dbReference>
<proteinExistence type="inferred from homology"/>
<dbReference type="GO" id="GO:0005524">
    <property type="term" value="F:ATP binding"/>
    <property type="evidence" value="ECO:0007669"/>
    <property type="project" value="UniProtKB-UniRule"/>
</dbReference>
<dbReference type="SMART" id="SM00220">
    <property type="entry name" value="S_TKc"/>
    <property type="match status" value="2"/>
</dbReference>
<evidence type="ECO:0000256" key="5">
    <source>
        <dbReference type="ARBA" id="ARBA00022737"/>
    </source>
</evidence>
<dbReference type="Proteomes" id="UP000242450">
    <property type="component" value="Chromosome 8"/>
</dbReference>
<evidence type="ECO:0000256" key="16">
    <source>
        <dbReference type="SAM" id="MobiDB-lite"/>
    </source>
</evidence>
<comment type="similarity">
    <text evidence="3">Belongs to the transferase hexapeptide repeat family.</text>
</comment>
<dbReference type="SUPFAM" id="SSF49265">
    <property type="entry name" value="Fibronectin type III"/>
    <property type="match status" value="1"/>
</dbReference>
<evidence type="ECO:0000256" key="2">
    <source>
        <dbReference type="ARBA" id="ARBA00006692"/>
    </source>
</evidence>
<dbReference type="GO" id="GO:0019673">
    <property type="term" value="P:GDP-mannose metabolic process"/>
    <property type="evidence" value="ECO:0007669"/>
    <property type="project" value="UniProtKB-ARBA"/>
</dbReference>
<dbReference type="CDD" id="cd06428">
    <property type="entry name" value="M1P_guanylylT_A_like_N"/>
    <property type="match status" value="1"/>
</dbReference>
<dbReference type="InterPro" id="IPR056729">
    <property type="entry name" value="GMPPB_C"/>
</dbReference>
<feature type="region of interest" description="Disordered" evidence="16">
    <location>
        <begin position="1951"/>
        <end position="2006"/>
    </location>
</feature>
<evidence type="ECO:0000256" key="1">
    <source>
        <dbReference type="ARBA" id="ARBA00004496"/>
    </source>
</evidence>